<dbReference type="STRING" id="661089.ciss_10430"/>
<keyword evidence="13" id="KW-1185">Reference proteome</keyword>
<feature type="domain" description="N-(5'phosphoribosyl) anthranilate isomerase (PRAI)" evidence="11">
    <location>
        <begin position="5"/>
        <end position="209"/>
    </location>
</feature>
<dbReference type="PANTHER" id="PTHR42894:SF1">
    <property type="entry name" value="N-(5'-PHOSPHORIBOSYL)ANTHRANILATE ISOMERASE"/>
    <property type="match status" value="1"/>
</dbReference>
<dbReference type="CDD" id="cd00405">
    <property type="entry name" value="PRAI"/>
    <property type="match status" value="1"/>
</dbReference>
<evidence type="ECO:0000256" key="10">
    <source>
        <dbReference type="HAMAP-Rule" id="MF_00135"/>
    </source>
</evidence>
<evidence type="ECO:0000313" key="12">
    <source>
        <dbReference type="EMBL" id="GAV25110.1"/>
    </source>
</evidence>
<evidence type="ECO:0000256" key="9">
    <source>
        <dbReference type="ARBA" id="ARBA00023235"/>
    </source>
</evidence>
<evidence type="ECO:0000256" key="4">
    <source>
        <dbReference type="ARBA" id="ARBA00012572"/>
    </source>
</evidence>
<evidence type="ECO:0000256" key="8">
    <source>
        <dbReference type="ARBA" id="ARBA00023141"/>
    </source>
</evidence>
<dbReference type="InterPro" id="IPR013785">
    <property type="entry name" value="Aldolase_TIM"/>
</dbReference>
<dbReference type="AlphaFoldDB" id="A0A1L8D1Q3"/>
<evidence type="ECO:0000259" key="11">
    <source>
        <dbReference type="Pfam" id="PF00697"/>
    </source>
</evidence>
<evidence type="ECO:0000256" key="2">
    <source>
        <dbReference type="ARBA" id="ARBA00004664"/>
    </source>
</evidence>
<evidence type="ECO:0000256" key="7">
    <source>
        <dbReference type="ARBA" id="ARBA00022822"/>
    </source>
</evidence>
<dbReference type="FunFam" id="3.20.20.70:FF:000075">
    <property type="entry name" value="Tryptophan biosynthesis protein TRP1"/>
    <property type="match status" value="1"/>
</dbReference>
<dbReference type="Proteomes" id="UP000187338">
    <property type="component" value="Unassembled WGS sequence"/>
</dbReference>
<keyword evidence="7 10" id="KW-0822">Tryptophan biosynthesis</keyword>
<dbReference type="NCBIfam" id="NF002298">
    <property type="entry name" value="PRK01222.1-4"/>
    <property type="match status" value="1"/>
</dbReference>
<dbReference type="InterPro" id="IPR001240">
    <property type="entry name" value="PRAI_dom"/>
</dbReference>
<dbReference type="Pfam" id="PF00697">
    <property type="entry name" value="PRAI"/>
    <property type="match status" value="1"/>
</dbReference>
<dbReference type="EC" id="5.3.1.24" evidence="4 10"/>
<reference evidence="13" key="1">
    <citation type="submission" date="2016-12" db="EMBL/GenBank/DDBJ databases">
        <title>Draft Genome Sequences od Carboxydothermus pertinax and islandicus, Hydrogenogenic Carboxydotrophic Bacteria.</title>
        <authorList>
            <person name="Fukuyama Y."/>
            <person name="Ohmae K."/>
            <person name="Yoneda Y."/>
            <person name="Yoshida T."/>
            <person name="Sako Y."/>
        </authorList>
    </citation>
    <scope>NUCLEOTIDE SEQUENCE [LARGE SCALE GENOMIC DNA]</scope>
    <source>
        <strain evidence="13">SET</strain>
    </source>
</reference>
<name>A0A1L8D1Q3_9THEO</name>
<organism evidence="12 13">
    <name type="scientific">Carboxydothermus islandicus</name>
    <dbReference type="NCBI Taxonomy" id="661089"/>
    <lineage>
        <taxon>Bacteria</taxon>
        <taxon>Bacillati</taxon>
        <taxon>Bacillota</taxon>
        <taxon>Clostridia</taxon>
        <taxon>Thermoanaerobacterales</taxon>
        <taxon>Thermoanaerobacteraceae</taxon>
        <taxon>Carboxydothermus</taxon>
    </lineage>
</organism>
<keyword evidence="8 10" id="KW-0057">Aromatic amino acid biosynthesis</keyword>
<keyword evidence="9 10" id="KW-0413">Isomerase</keyword>
<dbReference type="GO" id="GO:0004640">
    <property type="term" value="F:phosphoribosylanthranilate isomerase activity"/>
    <property type="evidence" value="ECO:0007669"/>
    <property type="project" value="UniProtKB-UniRule"/>
</dbReference>
<dbReference type="EMBL" id="BDJL01000031">
    <property type="protein sequence ID" value="GAV25110.1"/>
    <property type="molecule type" value="Genomic_DNA"/>
</dbReference>
<accession>A0A1L8D1Q3</accession>
<dbReference type="RefSeq" id="WP_075865279.1">
    <property type="nucleotide sequence ID" value="NZ_BDJL01000031.1"/>
</dbReference>
<comment type="catalytic activity">
    <reaction evidence="1 10">
        <text>N-(5-phospho-beta-D-ribosyl)anthranilate = 1-(2-carboxyphenylamino)-1-deoxy-D-ribulose 5-phosphate</text>
        <dbReference type="Rhea" id="RHEA:21540"/>
        <dbReference type="ChEBI" id="CHEBI:18277"/>
        <dbReference type="ChEBI" id="CHEBI:58613"/>
        <dbReference type="EC" id="5.3.1.24"/>
    </reaction>
</comment>
<dbReference type="InterPro" id="IPR011060">
    <property type="entry name" value="RibuloseP-bd_barrel"/>
</dbReference>
<evidence type="ECO:0000256" key="5">
    <source>
        <dbReference type="ARBA" id="ARBA00022272"/>
    </source>
</evidence>
<comment type="pathway">
    <text evidence="2 10">Amino-acid biosynthesis; L-tryptophan biosynthesis; L-tryptophan from chorismate: step 3/5.</text>
</comment>
<dbReference type="InterPro" id="IPR044643">
    <property type="entry name" value="TrpF_fam"/>
</dbReference>
<dbReference type="PANTHER" id="PTHR42894">
    <property type="entry name" value="N-(5'-PHOSPHORIBOSYL)ANTHRANILATE ISOMERASE"/>
    <property type="match status" value="1"/>
</dbReference>
<sequence>MRVRVKICGIKDKETALKASLAGADAIGFVFANSPRQVKPVVVREITEILPPFVAAVGVVANMDVEEVAQIAAFCNLDVVQLHGGESSEYCGKLKEKIRAKIIKSIPVPIETDTEELQRQIAIYEKYVHAFLFDTSSGNTFGGSGKTFNWQILQGLKIEKPWFLAGGLNPENVGKALKQVKPYGVDVSSGVEKAPGIKDYFRIEAFIQAVRRSENEFKKL</sequence>
<keyword evidence="6 10" id="KW-0028">Amino-acid biosynthesis</keyword>
<dbReference type="UniPathway" id="UPA00035">
    <property type="reaction ID" value="UER00042"/>
</dbReference>
<comment type="caution">
    <text evidence="12">The sequence shown here is derived from an EMBL/GenBank/DDBJ whole genome shotgun (WGS) entry which is preliminary data.</text>
</comment>
<evidence type="ECO:0000256" key="6">
    <source>
        <dbReference type="ARBA" id="ARBA00022605"/>
    </source>
</evidence>
<evidence type="ECO:0000313" key="13">
    <source>
        <dbReference type="Proteomes" id="UP000187338"/>
    </source>
</evidence>
<evidence type="ECO:0000256" key="1">
    <source>
        <dbReference type="ARBA" id="ARBA00001164"/>
    </source>
</evidence>
<comment type="similarity">
    <text evidence="3 10">Belongs to the TrpF family.</text>
</comment>
<dbReference type="Gene3D" id="3.20.20.70">
    <property type="entry name" value="Aldolase class I"/>
    <property type="match status" value="1"/>
</dbReference>
<evidence type="ECO:0000256" key="3">
    <source>
        <dbReference type="ARBA" id="ARBA00007571"/>
    </source>
</evidence>
<protein>
    <recommendedName>
        <fullName evidence="5 10">N-(5'-phosphoribosyl)anthranilate isomerase</fullName>
        <shortName evidence="10">PRAI</shortName>
        <ecNumber evidence="4 10">5.3.1.24</ecNumber>
    </recommendedName>
</protein>
<gene>
    <name evidence="10" type="primary">trpF</name>
    <name evidence="12" type="ORF">ciss_10430</name>
</gene>
<dbReference type="GO" id="GO:0000162">
    <property type="term" value="P:L-tryptophan biosynthetic process"/>
    <property type="evidence" value="ECO:0007669"/>
    <property type="project" value="UniProtKB-UniRule"/>
</dbReference>
<dbReference type="HAMAP" id="MF_00135">
    <property type="entry name" value="PRAI"/>
    <property type="match status" value="1"/>
</dbReference>
<dbReference type="SUPFAM" id="SSF51366">
    <property type="entry name" value="Ribulose-phoshate binding barrel"/>
    <property type="match status" value="1"/>
</dbReference>
<dbReference type="OrthoDB" id="9786954at2"/>
<proteinExistence type="inferred from homology"/>